<gene>
    <name evidence="5" type="ORF">QRD43_05140</name>
</gene>
<comment type="caution">
    <text evidence="5">The sequence shown here is derived from an EMBL/GenBank/DDBJ whole genome shotgun (WGS) entry which is preliminary data.</text>
</comment>
<evidence type="ECO:0000256" key="3">
    <source>
        <dbReference type="ARBA" id="ARBA00022840"/>
    </source>
</evidence>
<evidence type="ECO:0000259" key="4">
    <source>
        <dbReference type="SMART" id="SM00797"/>
    </source>
</evidence>
<proteinExistence type="predicted"/>
<sequence length="322" mass="33837">MTERPTLRVIKPGLQSSVQDLGRPGWRHLGIGQAGAMDAVALQQANALLGQDLTLPALEISGGPLELRVERDTLLALSGADFEVLLDGSSCPVGWVHLARAGQRLRLHGPRAGRFAYLALPGGMATAARLGACSTDLAGGFGGLHGRALQGGDGLEAAALATALPEGRRRGLPPFVSPAVLHVRVLPGPEAEGFHAEAMAAFWQADWRVSPRSNRMGSRLDGPALRSAERPDDLGELLSHAVLPGVVQVPPDGQPIVLAADAQATGGYPRLAVVIEADLPRLAQAGPGQRLRFLPVDEAEARAARRQSRDALHLQCLALRGR</sequence>
<dbReference type="PANTHER" id="PTHR43309">
    <property type="entry name" value="5-OXOPROLINASE SUBUNIT C"/>
    <property type="match status" value="1"/>
</dbReference>
<feature type="domain" description="Carboxyltransferase" evidence="4">
    <location>
        <begin position="28"/>
        <end position="312"/>
    </location>
</feature>
<dbReference type="Gene3D" id="2.40.100.10">
    <property type="entry name" value="Cyclophilin-like"/>
    <property type="match status" value="1"/>
</dbReference>
<accession>A0ABT7LG71</accession>
<dbReference type="PANTHER" id="PTHR43309:SF4">
    <property type="entry name" value="CARBOXYLTRANSFERASE DOMAIN-CONTAINING PROTEIN"/>
    <property type="match status" value="1"/>
</dbReference>
<organism evidence="5 6">
    <name type="scientific">Roseateles subflavus</name>
    <dbReference type="NCBI Taxonomy" id="3053353"/>
    <lineage>
        <taxon>Bacteria</taxon>
        <taxon>Pseudomonadati</taxon>
        <taxon>Pseudomonadota</taxon>
        <taxon>Betaproteobacteria</taxon>
        <taxon>Burkholderiales</taxon>
        <taxon>Sphaerotilaceae</taxon>
        <taxon>Roseateles</taxon>
    </lineage>
</organism>
<reference evidence="5 6" key="1">
    <citation type="submission" date="2023-06" db="EMBL/GenBank/DDBJ databases">
        <title>Pelomonas sp. APW6 16S ribosomal RNA gene genome sequencing and assembly.</title>
        <authorList>
            <person name="Woo H."/>
        </authorList>
    </citation>
    <scope>NUCLEOTIDE SEQUENCE [LARGE SCALE GENOMIC DNA]</scope>
    <source>
        <strain evidence="5 6">APW6</strain>
    </source>
</reference>
<dbReference type="EMBL" id="JASVDS010000001">
    <property type="protein sequence ID" value="MDL5031287.1"/>
    <property type="molecule type" value="Genomic_DNA"/>
</dbReference>
<name>A0ABT7LG71_9BURK</name>
<dbReference type="InterPro" id="IPR003778">
    <property type="entry name" value="CT_A_B"/>
</dbReference>
<dbReference type="SMART" id="SM00797">
    <property type="entry name" value="AHS2"/>
    <property type="match status" value="1"/>
</dbReference>
<protein>
    <submittedName>
        <fullName evidence="5">Biotin-dependent carboxyltransferase family protein</fullName>
    </submittedName>
</protein>
<keyword evidence="2" id="KW-0378">Hydrolase</keyword>
<keyword evidence="6" id="KW-1185">Reference proteome</keyword>
<dbReference type="Pfam" id="PF02626">
    <property type="entry name" value="CT_A_B"/>
    <property type="match status" value="1"/>
</dbReference>
<dbReference type="Proteomes" id="UP001238603">
    <property type="component" value="Unassembled WGS sequence"/>
</dbReference>
<evidence type="ECO:0000256" key="2">
    <source>
        <dbReference type="ARBA" id="ARBA00022801"/>
    </source>
</evidence>
<dbReference type="RefSeq" id="WP_285981396.1">
    <property type="nucleotide sequence ID" value="NZ_JASVDS010000001.1"/>
</dbReference>
<keyword evidence="1" id="KW-0547">Nucleotide-binding</keyword>
<dbReference type="InterPro" id="IPR029000">
    <property type="entry name" value="Cyclophilin-like_dom_sf"/>
</dbReference>
<evidence type="ECO:0000313" key="5">
    <source>
        <dbReference type="EMBL" id="MDL5031287.1"/>
    </source>
</evidence>
<evidence type="ECO:0000256" key="1">
    <source>
        <dbReference type="ARBA" id="ARBA00022741"/>
    </source>
</evidence>
<dbReference type="InterPro" id="IPR052708">
    <property type="entry name" value="PxpC"/>
</dbReference>
<dbReference type="NCBIfam" id="TIGR00724">
    <property type="entry name" value="urea_amlyse_rel"/>
    <property type="match status" value="1"/>
</dbReference>
<dbReference type="SUPFAM" id="SSF50891">
    <property type="entry name" value="Cyclophilin-like"/>
    <property type="match status" value="1"/>
</dbReference>
<keyword evidence="3" id="KW-0067">ATP-binding</keyword>
<evidence type="ECO:0000313" key="6">
    <source>
        <dbReference type="Proteomes" id="UP001238603"/>
    </source>
</evidence>